<dbReference type="AlphaFoldDB" id="A0A1M6V7H5"/>
<dbReference type="EMBL" id="FRAR01000023">
    <property type="protein sequence ID" value="SHK77345.1"/>
    <property type="molecule type" value="Genomic_DNA"/>
</dbReference>
<organism evidence="2 3">
    <name type="scientific">Desulforamulus aeronauticus DSM 10349</name>
    <dbReference type="NCBI Taxonomy" id="1121421"/>
    <lineage>
        <taxon>Bacteria</taxon>
        <taxon>Bacillati</taxon>
        <taxon>Bacillota</taxon>
        <taxon>Clostridia</taxon>
        <taxon>Eubacteriales</taxon>
        <taxon>Peptococcaceae</taxon>
        <taxon>Desulforamulus</taxon>
    </lineage>
</organism>
<dbReference type="Pfam" id="PF07872">
    <property type="entry name" value="DUF1659"/>
    <property type="match status" value="1"/>
</dbReference>
<proteinExistence type="predicted"/>
<evidence type="ECO:0000313" key="3">
    <source>
        <dbReference type="Proteomes" id="UP000183997"/>
    </source>
</evidence>
<name>A0A1M6V7H5_9FIRM</name>
<reference evidence="3" key="1">
    <citation type="submission" date="2016-11" db="EMBL/GenBank/DDBJ databases">
        <authorList>
            <person name="Varghese N."/>
            <person name="Submissions S."/>
        </authorList>
    </citation>
    <scope>NUCLEOTIDE SEQUENCE [LARGE SCALE GENOMIC DNA]</scope>
    <source>
        <strain evidence="3">DSM 10349</strain>
    </source>
</reference>
<protein>
    <recommendedName>
        <fullName evidence="1">DUF1659 domain-containing protein</fullName>
    </recommendedName>
</protein>
<sequence length="118" mass="12872">MAKLAVFLLLGGQGRFFPFAEGSATIRSSAKPKGPVLKNKEETNMAVVKQPNTCSLKLRYQKGVNGNGDPVYVNRTYSKVKTSAGDQELHEVAMAINSLQTTPVQGIYRVDDSQLINQ</sequence>
<dbReference type="InterPro" id="IPR012454">
    <property type="entry name" value="DUF1659"/>
</dbReference>
<gene>
    <name evidence="2" type="ORF">SAMN02745123_03087</name>
</gene>
<evidence type="ECO:0000259" key="1">
    <source>
        <dbReference type="Pfam" id="PF07872"/>
    </source>
</evidence>
<keyword evidence="3" id="KW-1185">Reference proteome</keyword>
<dbReference type="STRING" id="1121421.SAMN02745123_03087"/>
<feature type="domain" description="DUF1659" evidence="1">
    <location>
        <begin position="46"/>
        <end position="117"/>
    </location>
</feature>
<dbReference type="Proteomes" id="UP000183997">
    <property type="component" value="Unassembled WGS sequence"/>
</dbReference>
<evidence type="ECO:0000313" key="2">
    <source>
        <dbReference type="EMBL" id="SHK77345.1"/>
    </source>
</evidence>
<dbReference type="RefSeq" id="WP_238456842.1">
    <property type="nucleotide sequence ID" value="NZ_FRAR01000023.1"/>
</dbReference>
<accession>A0A1M6V7H5</accession>